<evidence type="ECO:0000313" key="2">
    <source>
        <dbReference type="EMBL" id="AAS50903.1"/>
    </source>
</evidence>
<dbReference type="OMA" id="NFEKTGI"/>
<dbReference type="HOGENOM" id="CLU_1094282_0_0_1"/>
<feature type="region of interest" description="Disordered" evidence="1">
    <location>
        <begin position="1"/>
        <end position="34"/>
    </location>
</feature>
<protein>
    <submittedName>
        <fullName evidence="2">ABR132Cp</fullName>
    </submittedName>
</protein>
<dbReference type="GeneID" id="4619187"/>
<reference evidence="2 3" key="1">
    <citation type="journal article" date="2004" name="Science">
        <title>The Ashbya gossypii genome as a tool for mapping the ancient Saccharomyces cerevisiae genome.</title>
        <authorList>
            <person name="Dietrich F.S."/>
            <person name="Voegeli S."/>
            <person name="Brachat S."/>
            <person name="Lerch A."/>
            <person name="Gates K."/>
            <person name="Steiner S."/>
            <person name="Mohr C."/>
            <person name="Pohlmann R."/>
            <person name="Luedi P."/>
            <person name="Choi S."/>
            <person name="Wing R.A."/>
            <person name="Flavier A."/>
            <person name="Gaffney T.D."/>
            <person name="Philippsen P."/>
        </authorList>
    </citation>
    <scope>NUCLEOTIDE SEQUENCE [LARGE SCALE GENOMIC DNA]</scope>
    <source>
        <strain evidence="3">ATCC 10895 / CBS 109.51 / FGSC 9923 / NRRL Y-1056</strain>
    </source>
</reference>
<sequence length="268" mass="29802">MQSEQRKRNADTKLKFMTNIDESDEDRKLGTTEPAPLIISEVESDDDNSSLNSDHDAFPDWQKLVYERLAARDQTTMNAIMLNFEKTGIVDLSTIDAQFLDNFRGAFVSAQQHLRRKGCVDEEQVNEQFGITSMMRILSGRTLYEEPVCSMSLLDQLKVTGAAPKGALQTNGDALPLRNADDTPQVMAKPPYASQVPLADRISMYGLDGCESGASSDYEEGDAADELPFLVDDFDLPYSGLQSPAKKRNVDNNEQDQSNSSKRPRVGY</sequence>
<evidence type="ECO:0000313" key="3">
    <source>
        <dbReference type="Proteomes" id="UP000000591"/>
    </source>
</evidence>
<feature type="region of interest" description="Disordered" evidence="1">
    <location>
        <begin position="238"/>
        <end position="268"/>
    </location>
</feature>
<proteinExistence type="predicted"/>
<gene>
    <name evidence="2" type="ORF">AGOS_ABR132C</name>
</gene>
<dbReference type="OrthoDB" id="4057320at2759"/>
<evidence type="ECO:0000256" key="1">
    <source>
        <dbReference type="SAM" id="MobiDB-lite"/>
    </source>
</evidence>
<dbReference type="InParanoid" id="Q75D92"/>
<dbReference type="AlphaFoldDB" id="Q75D92"/>
<dbReference type="KEGG" id="ago:AGOS_ABR132C"/>
<reference evidence="3" key="2">
    <citation type="journal article" date="2013" name="G3 (Bethesda)">
        <title>Genomes of Ashbya fungi isolated from insects reveal four mating-type loci, numerous translocations, lack of transposons, and distinct gene duplications.</title>
        <authorList>
            <person name="Dietrich F.S."/>
            <person name="Voegeli S."/>
            <person name="Kuo S."/>
            <person name="Philippsen P."/>
        </authorList>
    </citation>
    <scope>GENOME REANNOTATION</scope>
    <source>
        <strain evidence="3">ATCC 10895 / CBS 109.51 / FGSC 9923 / NRRL Y-1056</strain>
    </source>
</reference>
<dbReference type="EMBL" id="AE016815">
    <property type="protein sequence ID" value="AAS50903.1"/>
    <property type="molecule type" value="Genomic_DNA"/>
</dbReference>
<name>Q75D92_EREGS</name>
<accession>Q75D92</accession>
<organism evidence="2 3">
    <name type="scientific">Eremothecium gossypii (strain ATCC 10895 / CBS 109.51 / FGSC 9923 / NRRL Y-1056)</name>
    <name type="common">Yeast</name>
    <name type="synonym">Ashbya gossypii</name>
    <dbReference type="NCBI Taxonomy" id="284811"/>
    <lineage>
        <taxon>Eukaryota</taxon>
        <taxon>Fungi</taxon>
        <taxon>Dikarya</taxon>
        <taxon>Ascomycota</taxon>
        <taxon>Saccharomycotina</taxon>
        <taxon>Saccharomycetes</taxon>
        <taxon>Saccharomycetales</taxon>
        <taxon>Saccharomycetaceae</taxon>
        <taxon>Eremothecium</taxon>
    </lineage>
</organism>
<dbReference type="RefSeq" id="NP_983079.1">
    <property type="nucleotide sequence ID" value="NM_208432.1"/>
</dbReference>
<keyword evidence="3" id="KW-1185">Reference proteome</keyword>
<dbReference type="Proteomes" id="UP000000591">
    <property type="component" value="Chromosome II"/>
</dbReference>
<feature type="compositionally biased region" description="Basic and acidic residues" evidence="1">
    <location>
        <begin position="1"/>
        <end position="14"/>
    </location>
</feature>